<organism evidence="2 3">
    <name type="scientific">Furculomyces boomerangus</name>
    <dbReference type="NCBI Taxonomy" id="61424"/>
    <lineage>
        <taxon>Eukaryota</taxon>
        <taxon>Fungi</taxon>
        <taxon>Fungi incertae sedis</taxon>
        <taxon>Zoopagomycota</taxon>
        <taxon>Kickxellomycotina</taxon>
        <taxon>Harpellomycetes</taxon>
        <taxon>Harpellales</taxon>
        <taxon>Harpellaceae</taxon>
        <taxon>Furculomyces</taxon>
    </lineage>
</organism>
<keyword evidence="1" id="KW-0812">Transmembrane</keyword>
<dbReference type="AlphaFoldDB" id="A0A2T9YZN1"/>
<evidence type="ECO:0000313" key="2">
    <source>
        <dbReference type="EMBL" id="PVU97754.1"/>
    </source>
</evidence>
<name>A0A2T9YZN1_9FUNG</name>
<dbReference type="Proteomes" id="UP000245699">
    <property type="component" value="Unassembled WGS sequence"/>
</dbReference>
<dbReference type="EMBL" id="MBFT01000100">
    <property type="protein sequence ID" value="PVU97754.1"/>
    <property type="molecule type" value="Genomic_DNA"/>
</dbReference>
<evidence type="ECO:0000313" key="3">
    <source>
        <dbReference type="Proteomes" id="UP000245699"/>
    </source>
</evidence>
<accession>A0A2T9YZN1</accession>
<gene>
    <name evidence="2" type="ORF">BB559_001921</name>
</gene>
<keyword evidence="1" id="KW-1133">Transmembrane helix</keyword>
<feature type="transmembrane region" description="Helical" evidence="1">
    <location>
        <begin position="12"/>
        <end position="31"/>
    </location>
</feature>
<evidence type="ECO:0000256" key="1">
    <source>
        <dbReference type="SAM" id="Phobius"/>
    </source>
</evidence>
<proteinExistence type="predicted"/>
<reference evidence="2 3" key="1">
    <citation type="journal article" date="2018" name="MBio">
        <title>Comparative Genomics Reveals the Core Gene Toolbox for the Fungus-Insect Symbiosis.</title>
        <authorList>
            <person name="Wang Y."/>
            <person name="Stata M."/>
            <person name="Wang W."/>
            <person name="Stajich J.E."/>
            <person name="White M.M."/>
            <person name="Moncalvo J.M."/>
        </authorList>
    </citation>
    <scope>NUCLEOTIDE SEQUENCE [LARGE SCALE GENOMIC DNA]</scope>
    <source>
        <strain evidence="2 3">AUS-77-4</strain>
    </source>
</reference>
<protein>
    <submittedName>
        <fullName evidence="2">Uncharacterized protein</fullName>
    </submittedName>
</protein>
<keyword evidence="3" id="KW-1185">Reference proteome</keyword>
<keyword evidence="1" id="KW-0472">Membrane</keyword>
<sequence length="248" mass="29022">MRSISFRKKHPISYFILITIYLISTCSFVNAELQNINNNQNSNENTAAVNIDNQDRFNENAINQEVQESSYVPEAEYGEYLSLNISEPFEEAQASTKSEDTNILFPLPTTTLPETPKGHHHRRKIKHVHDHNIKKQKICGCKKGYEPERGTKCKCKKVYEPERSTKCKCKKGYEPERGTKCKCKKIRMPDRDIEYRHRREHKHIEKEYEPERSTKCKCKKGYEPERGMSINILKKNIDINTKEVVVDV</sequence>
<comment type="caution">
    <text evidence="2">The sequence shown here is derived from an EMBL/GenBank/DDBJ whole genome shotgun (WGS) entry which is preliminary data.</text>
</comment>